<dbReference type="SUPFAM" id="SSF55154">
    <property type="entry name" value="CYTH-like phosphatases"/>
    <property type="match status" value="1"/>
</dbReference>
<sequence>MTTLLPDGATPDSLAAPHAGFAPISLDELVESASLQTRIDRKYVLRRAEARAVLADLVEREPGVRVLDIDGRRDFAYESVYFDTPDLTSYHLAAHRRRRRFKVRTRTYLDSGEAWLEVKTRAARGSTVKERVEHEPDARCALGDGRRFVSATLDDAAIPAAADLPLAAGLVTRYRRTTLFLPGGAQGAPAARATLDSDLTWLLDEGTPAGRTAAVPDLVVVETKTGSTPSCLDHLLWRSGHRPQRISKYGTGLAVLRPDLPGTPWRRVIRRYVEPSLTTSHDRSI</sequence>
<dbReference type="AlphaFoldDB" id="A0A163PT31"/>
<comment type="caution">
    <text evidence="2">The sequence shown here is derived from an EMBL/GenBank/DDBJ whole genome shotgun (WGS) entry which is preliminary data.</text>
</comment>
<evidence type="ECO:0000259" key="1">
    <source>
        <dbReference type="Pfam" id="PF09359"/>
    </source>
</evidence>
<dbReference type="Proteomes" id="UP000076447">
    <property type="component" value="Unassembled WGS sequence"/>
</dbReference>
<dbReference type="STRING" id="43678.OJAG_38010"/>
<organism evidence="2 3">
    <name type="scientific">Oerskovia enterophila</name>
    <dbReference type="NCBI Taxonomy" id="43678"/>
    <lineage>
        <taxon>Bacteria</taxon>
        <taxon>Bacillati</taxon>
        <taxon>Actinomycetota</taxon>
        <taxon>Actinomycetes</taxon>
        <taxon>Micrococcales</taxon>
        <taxon>Cellulomonadaceae</taxon>
        <taxon>Oerskovia</taxon>
    </lineage>
</organism>
<protein>
    <submittedName>
        <fullName evidence="2">VTC domain protein</fullName>
    </submittedName>
</protein>
<dbReference type="PATRIC" id="fig|43678.3.peg.3969"/>
<dbReference type="Pfam" id="PF09359">
    <property type="entry name" value="VTC"/>
    <property type="match status" value="1"/>
</dbReference>
<feature type="domain" description="VTC" evidence="1">
    <location>
        <begin position="38"/>
        <end position="256"/>
    </location>
</feature>
<dbReference type="CDD" id="cd07750">
    <property type="entry name" value="PolyPPase_VTC_like"/>
    <property type="match status" value="1"/>
</dbReference>
<dbReference type="InterPro" id="IPR033469">
    <property type="entry name" value="CYTH-like_dom_sf"/>
</dbReference>
<dbReference type="GO" id="GO:0006799">
    <property type="term" value="P:polyphosphate biosynthetic process"/>
    <property type="evidence" value="ECO:0007669"/>
    <property type="project" value="UniProtKB-ARBA"/>
</dbReference>
<proteinExistence type="predicted"/>
<dbReference type="OrthoDB" id="148766at2"/>
<accession>A0A163PT31</accession>
<dbReference type="RefSeq" id="WP_068710175.1">
    <property type="nucleotide sequence ID" value="NZ_LRIE01000085.1"/>
</dbReference>
<evidence type="ECO:0000313" key="2">
    <source>
        <dbReference type="EMBL" id="KZM33481.1"/>
    </source>
</evidence>
<name>A0A163PT31_9CELL</name>
<dbReference type="InterPro" id="IPR018966">
    <property type="entry name" value="VTC_domain"/>
</dbReference>
<dbReference type="EMBL" id="LRIE01000085">
    <property type="protein sequence ID" value="KZM33481.1"/>
    <property type="molecule type" value="Genomic_DNA"/>
</dbReference>
<evidence type="ECO:0000313" key="3">
    <source>
        <dbReference type="Proteomes" id="UP000076447"/>
    </source>
</evidence>
<dbReference type="Gene3D" id="3.20.100.30">
    <property type="entry name" value="VTC, catalytic tunnel domain"/>
    <property type="match status" value="1"/>
</dbReference>
<gene>
    <name evidence="2" type="ORF">OJAG_38010</name>
</gene>
<reference evidence="2 3" key="1">
    <citation type="submission" date="2016-01" db="EMBL/GenBank/DDBJ databases">
        <title>Genome sequence of Oerskovia enterophila VJag, an agar and cellulose degrading bacterium.</title>
        <authorList>
            <person name="Poehlein A."/>
            <person name="Jag V."/>
            <person name="Bengelsdorf F."/>
            <person name="Duerre P."/>
            <person name="Daniel R."/>
        </authorList>
    </citation>
    <scope>NUCLEOTIDE SEQUENCE [LARGE SCALE GENOMIC DNA]</scope>
    <source>
        <strain evidence="2 3">VJag</strain>
    </source>
</reference>
<dbReference type="InterPro" id="IPR042267">
    <property type="entry name" value="VTC_sf"/>
</dbReference>